<feature type="region of interest" description="Disordered" evidence="4">
    <location>
        <begin position="1115"/>
        <end position="1166"/>
    </location>
</feature>
<dbReference type="InterPro" id="IPR009091">
    <property type="entry name" value="RCC1/BLIP-II"/>
</dbReference>
<organism evidence="6 7">
    <name type="scientific">Stylonychia lemnae</name>
    <name type="common">Ciliate</name>
    <dbReference type="NCBI Taxonomy" id="5949"/>
    <lineage>
        <taxon>Eukaryota</taxon>
        <taxon>Sar</taxon>
        <taxon>Alveolata</taxon>
        <taxon>Ciliophora</taxon>
        <taxon>Intramacronucleata</taxon>
        <taxon>Spirotrichea</taxon>
        <taxon>Stichotrichia</taxon>
        <taxon>Sporadotrichida</taxon>
        <taxon>Oxytrichidae</taxon>
        <taxon>Stylonychinae</taxon>
        <taxon>Stylonychia</taxon>
    </lineage>
</organism>
<feature type="region of interest" description="Disordered" evidence="4">
    <location>
        <begin position="1204"/>
        <end position="1244"/>
    </location>
</feature>
<proteinExistence type="predicted"/>
<feature type="repeat" description="RCC1" evidence="2">
    <location>
        <begin position="180"/>
        <end position="236"/>
    </location>
</feature>
<dbReference type="EMBL" id="CCKQ01006040">
    <property type="protein sequence ID" value="CDW77324.1"/>
    <property type="molecule type" value="Genomic_DNA"/>
</dbReference>
<dbReference type="InterPro" id="IPR000408">
    <property type="entry name" value="Reg_chr_condens"/>
</dbReference>
<feature type="region of interest" description="Disordered" evidence="4">
    <location>
        <begin position="681"/>
        <end position="710"/>
    </location>
</feature>
<feature type="repeat" description="RCC1" evidence="2">
    <location>
        <begin position="237"/>
        <end position="290"/>
    </location>
</feature>
<feature type="repeat" description="RCC1" evidence="2">
    <location>
        <begin position="123"/>
        <end position="179"/>
    </location>
</feature>
<dbReference type="SUPFAM" id="SSF50985">
    <property type="entry name" value="RCC1/BLIP-II"/>
    <property type="match status" value="1"/>
</dbReference>
<evidence type="ECO:0000256" key="4">
    <source>
        <dbReference type="SAM" id="MobiDB-lite"/>
    </source>
</evidence>
<name>A0A078A544_STYLE</name>
<evidence type="ECO:0000313" key="7">
    <source>
        <dbReference type="Proteomes" id="UP000039865"/>
    </source>
</evidence>
<gene>
    <name evidence="6" type="primary">Contig11034.g11799</name>
    <name evidence="6" type="ORF">STYLEM_6284</name>
</gene>
<evidence type="ECO:0000313" key="6">
    <source>
        <dbReference type="EMBL" id="CDW77324.1"/>
    </source>
</evidence>
<feature type="coiled-coil region" evidence="3">
    <location>
        <begin position="841"/>
        <end position="893"/>
    </location>
</feature>
<protein>
    <submittedName>
        <fullName evidence="6">Regulator of chromosome condensation</fullName>
    </submittedName>
</protein>
<feature type="compositionally biased region" description="Polar residues" evidence="4">
    <location>
        <begin position="1115"/>
        <end position="1155"/>
    </location>
</feature>
<dbReference type="InterPro" id="IPR051709">
    <property type="entry name" value="Ub-ligase/GTPase-reg"/>
</dbReference>
<dbReference type="PROSITE" id="PS50012">
    <property type="entry name" value="RCC1_3"/>
    <property type="match status" value="3"/>
</dbReference>
<feature type="region of interest" description="Disordered" evidence="4">
    <location>
        <begin position="445"/>
        <end position="485"/>
    </location>
</feature>
<feature type="region of interest" description="Disordered" evidence="4">
    <location>
        <begin position="1351"/>
        <end position="1370"/>
    </location>
</feature>
<dbReference type="OrthoDB" id="10256179at2759"/>
<keyword evidence="1" id="KW-0677">Repeat</keyword>
<dbReference type="InterPro" id="IPR058923">
    <property type="entry name" value="RCC1-like_dom"/>
</dbReference>
<dbReference type="PANTHER" id="PTHR45622:SF58">
    <property type="entry name" value="REGULATOR OF CHROMOSOME CONDENSATION DOMAIN-CONTAINING PROTEIN"/>
    <property type="match status" value="1"/>
</dbReference>
<feature type="compositionally biased region" description="Polar residues" evidence="4">
    <location>
        <begin position="445"/>
        <end position="454"/>
    </location>
</feature>
<feature type="compositionally biased region" description="Low complexity" evidence="4">
    <location>
        <begin position="1204"/>
        <end position="1222"/>
    </location>
</feature>
<reference evidence="6 7" key="1">
    <citation type="submission" date="2014-06" db="EMBL/GenBank/DDBJ databases">
        <authorList>
            <person name="Swart Estienne"/>
        </authorList>
    </citation>
    <scope>NUCLEOTIDE SEQUENCE [LARGE SCALE GENOMIC DNA]</scope>
    <source>
        <strain evidence="6 7">130c</strain>
    </source>
</reference>
<feature type="coiled-coil region" evidence="3">
    <location>
        <begin position="762"/>
        <end position="812"/>
    </location>
</feature>
<feature type="coiled-coil region" evidence="3">
    <location>
        <begin position="1424"/>
        <end position="1473"/>
    </location>
</feature>
<evidence type="ECO:0000256" key="2">
    <source>
        <dbReference type="PROSITE-ProRule" id="PRU00235"/>
    </source>
</evidence>
<evidence type="ECO:0000259" key="5">
    <source>
        <dbReference type="Pfam" id="PF25390"/>
    </source>
</evidence>
<sequence length="1476" mass="168712">MLDNLELNSFGHHQQHPTLNQAQLQKMLSPMHKSLPTSQTQQNTQAKQDQQIVQSKIYVWGSINNLNQLRSNSKSGNKRLISASNSTSQNDFDKVEYIYKFKNNAIVNVNCGKNHIAMISKKGELYMLGQNDYGQLGVDSDEFETQIVQPLQISSLYYKGLIIDQVSCGFSHTIAVSKNGKVFSWGYAKFGQLGHQNFDNKSKPTEISFFTSAYQSSKEILQVQCGAHHCGLLDSQGDLYMWGAGELGQLGSTNRFNENKPFLLRKVTQQGEKIKEIALGYYHTLILTDLSRVLQTGISEKALKISQNQNDISTYFCDVACLNNQIEILSIKAKDMSAALNNAGQVMIWASTQYLDVIGGIKDIGSFGDTKTLENIFIHDYELCKDTIIMRSDDKFYKYSMLDQSFVNFEQTLIQSQLRLTINNLTILSCGNQFIIGVESKRKNLSQQSKTTDGSQSFKQSSSKSSSSHTLKNFQESNEKLSNQPLRGVLANKNYALNMNESDNCQSDLQVFNKSYYGGQSTVVKRLSSYQNTRSGSRGEAQLSIYSNENLQAFMQQNQNQANALFKLGQKIENLSQSSMLFNATQNTNNEGLKHIKSVIYDDANEDNASSFSMNQTMRQNTLISYNENNHFKYNDVQSSQIEQENLTSSGKMDIHENISSILGPKSLRISYDELRCGPISDLTTSRRQKESNGEISRSQTPEDESEQLRHRNQLVSFRNIEDNQNYMRHNPQGSEDFANIQSKNALSEKKTGKKEKVKEALHQEIRQRVMIEQQLMKLQQEFDQFKNEVGVDQMKQVLQESQNEYQKLYEICVKECEKSTKYCELYKKEKNLREQRENQIVDFSDQEELLKNQIRHLENQLCLLRDQKDTEQQSLQQTVMDQQKIIEELRELIKIEKESTREKVFDLEEINIQLRQEIQLIHEQNQGQLMIQQQTIHLLSTQNQELKVSMGQLNEKLNKIDQEKGKSENLQKENMSLRQDLSQAQSVLKTKIKIINDYDQLFSQLKQQEQDQNDCQQLLNQQKSQLPSLNDVKNKTLEIEITNNQNNNTSLLAQLQQTTAYTTPLFKNNTTPKQDRNLSQGKTNFIVKKNQSNITSKVECHSNKVVTPKIISQTTKSSALHSNYQSKKQPTLSKQTSNQNTNSKDTKQTLSNQRLNKKASQKSIENSPLKLQQIIQEQDMNTQKFIKDISKIVGNPAISKDLNQSQQNQDNQIQDQQKSAQTNQISSGFNKKKSRSNSPIDYLGYKVKPNTQYQPRLSSSNASGSQTQRLQNRHVHINLAQSRNLVQAILPSPKIINTYDDDYKTPSTYSLNITPVIQSSRGNNMNATFIAQGQRNSIFENDFNTQHYISGNSNSKPQQNLSKSFDGHQSTVSKKQVKFQILTQSCPKPDENSQSQTSFMKEQNQPLISSFIKADDNPIVKDESEIEKLYESLSQDMKSLQGQNVDNLKGKLEQIRKNKSLLEEKIKEYEKKLGK</sequence>
<accession>A0A078A544</accession>
<evidence type="ECO:0000256" key="3">
    <source>
        <dbReference type="SAM" id="Coils"/>
    </source>
</evidence>
<keyword evidence="3" id="KW-0175">Coiled coil</keyword>
<dbReference type="PROSITE" id="PS00626">
    <property type="entry name" value="RCC1_2"/>
    <property type="match status" value="1"/>
</dbReference>
<dbReference type="InParanoid" id="A0A078A544"/>
<feature type="compositionally biased region" description="Low complexity" evidence="4">
    <location>
        <begin position="455"/>
        <end position="468"/>
    </location>
</feature>
<keyword evidence="7" id="KW-1185">Reference proteome</keyword>
<feature type="compositionally biased region" description="Polar residues" evidence="4">
    <location>
        <begin position="469"/>
        <end position="485"/>
    </location>
</feature>
<dbReference type="Gene3D" id="2.130.10.30">
    <property type="entry name" value="Regulator of chromosome condensation 1/beta-lactamase-inhibitor protein II"/>
    <property type="match status" value="1"/>
</dbReference>
<feature type="coiled-coil region" evidence="3">
    <location>
        <begin position="944"/>
        <end position="1026"/>
    </location>
</feature>
<dbReference type="Pfam" id="PF25390">
    <property type="entry name" value="WD40_RLD"/>
    <property type="match status" value="1"/>
</dbReference>
<dbReference type="PANTHER" id="PTHR45622">
    <property type="entry name" value="UBIQUITIN-PROTEIN LIGASE E3A-RELATED"/>
    <property type="match status" value="1"/>
</dbReference>
<dbReference type="Proteomes" id="UP000039865">
    <property type="component" value="Unassembled WGS sequence"/>
</dbReference>
<feature type="domain" description="RCC1-like" evidence="5">
    <location>
        <begin position="57"/>
        <end position="354"/>
    </location>
</feature>
<dbReference type="PRINTS" id="PR00633">
    <property type="entry name" value="RCCNDNSATION"/>
</dbReference>
<evidence type="ECO:0000256" key="1">
    <source>
        <dbReference type="ARBA" id="ARBA00022737"/>
    </source>
</evidence>